<dbReference type="EMBL" id="JARJCM010000319">
    <property type="protein sequence ID" value="KAJ7018850.1"/>
    <property type="molecule type" value="Genomic_DNA"/>
</dbReference>
<evidence type="ECO:0000313" key="3">
    <source>
        <dbReference type="Proteomes" id="UP001218188"/>
    </source>
</evidence>
<protein>
    <submittedName>
        <fullName evidence="1">Uncharacterized protein</fullName>
    </submittedName>
</protein>
<name>A0AAD6WPF2_9AGAR</name>
<dbReference type="Proteomes" id="UP001218188">
    <property type="component" value="Unassembled WGS sequence"/>
</dbReference>
<gene>
    <name evidence="1" type="ORF">C8F04DRAFT_976547</name>
    <name evidence="2" type="ORF">C8F04DRAFT_976565</name>
</gene>
<evidence type="ECO:0000313" key="2">
    <source>
        <dbReference type="EMBL" id="KAJ7018850.1"/>
    </source>
</evidence>
<feature type="non-terminal residue" evidence="1">
    <location>
        <position position="1"/>
    </location>
</feature>
<proteinExistence type="predicted"/>
<sequence>LDLPVDTPPWLRTVLSHLMARDLGCHYKSLLTALVRLEESAGFEQNGKALPTSKWRPLKVQKWIRGARGSRTKTLPEVHDVAAYAKAWNAWWDALQPPWRKRGEDGLWIVGGKYGAEFGALDASGINGCISIVASLCFWGAAKTHDRESRAVWETAVNDVVWMLEGVDTLFE</sequence>
<dbReference type="EMBL" id="JARJCM010000319">
    <property type="protein sequence ID" value="KAJ7018846.1"/>
    <property type="molecule type" value="Genomic_DNA"/>
</dbReference>
<reference evidence="1" key="1">
    <citation type="submission" date="2023-03" db="EMBL/GenBank/DDBJ databases">
        <title>Massive genome expansion in bonnet fungi (Mycena s.s.) driven by repeated elements and novel gene families across ecological guilds.</title>
        <authorList>
            <consortium name="Lawrence Berkeley National Laboratory"/>
            <person name="Harder C.B."/>
            <person name="Miyauchi S."/>
            <person name="Viragh M."/>
            <person name="Kuo A."/>
            <person name="Thoen E."/>
            <person name="Andreopoulos B."/>
            <person name="Lu D."/>
            <person name="Skrede I."/>
            <person name="Drula E."/>
            <person name="Henrissat B."/>
            <person name="Morin E."/>
            <person name="Kohler A."/>
            <person name="Barry K."/>
            <person name="LaButti K."/>
            <person name="Morin E."/>
            <person name="Salamov A."/>
            <person name="Lipzen A."/>
            <person name="Mereny Z."/>
            <person name="Hegedus B."/>
            <person name="Baldrian P."/>
            <person name="Stursova M."/>
            <person name="Weitz H."/>
            <person name="Taylor A."/>
            <person name="Grigoriev I.V."/>
            <person name="Nagy L.G."/>
            <person name="Martin F."/>
            <person name="Kauserud H."/>
        </authorList>
    </citation>
    <scope>NUCLEOTIDE SEQUENCE</scope>
    <source>
        <strain evidence="1">CBHHK200</strain>
    </source>
</reference>
<organism evidence="1 3">
    <name type="scientific">Mycena alexandri</name>
    <dbReference type="NCBI Taxonomy" id="1745969"/>
    <lineage>
        <taxon>Eukaryota</taxon>
        <taxon>Fungi</taxon>
        <taxon>Dikarya</taxon>
        <taxon>Basidiomycota</taxon>
        <taxon>Agaricomycotina</taxon>
        <taxon>Agaricomycetes</taxon>
        <taxon>Agaricomycetidae</taxon>
        <taxon>Agaricales</taxon>
        <taxon>Marasmiineae</taxon>
        <taxon>Mycenaceae</taxon>
        <taxon>Mycena</taxon>
    </lineage>
</organism>
<evidence type="ECO:0000313" key="1">
    <source>
        <dbReference type="EMBL" id="KAJ7018846.1"/>
    </source>
</evidence>
<keyword evidence="3" id="KW-1185">Reference proteome</keyword>
<accession>A0AAD6WPF2</accession>
<dbReference type="AlphaFoldDB" id="A0AAD6WPF2"/>
<comment type="caution">
    <text evidence="1">The sequence shown here is derived from an EMBL/GenBank/DDBJ whole genome shotgun (WGS) entry which is preliminary data.</text>
</comment>